<accession>A0AAW1U4F4</accession>
<feature type="transmembrane region" description="Helical" evidence="5">
    <location>
        <begin position="449"/>
        <end position="467"/>
    </location>
</feature>
<dbReference type="AlphaFoldDB" id="A0AAW1U4F4"/>
<dbReference type="InterPro" id="IPR013057">
    <property type="entry name" value="AA_transpt_TM"/>
</dbReference>
<dbReference type="Proteomes" id="UP001431783">
    <property type="component" value="Unassembled WGS sequence"/>
</dbReference>
<evidence type="ECO:0000256" key="4">
    <source>
        <dbReference type="ARBA" id="ARBA00023136"/>
    </source>
</evidence>
<evidence type="ECO:0000256" key="5">
    <source>
        <dbReference type="SAM" id="Phobius"/>
    </source>
</evidence>
<keyword evidence="3 5" id="KW-1133">Transmembrane helix</keyword>
<feature type="transmembrane region" description="Helical" evidence="5">
    <location>
        <begin position="342"/>
        <end position="364"/>
    </location>
</feature>
<feature type="transmembrane region" description="Helical" evidence="5">
    <location>
        <begin position="408"/>
        <end position="428"/>
    </location>
</feature>
<sequence length="468" mass="52641">MENNFRNNITLDKNNDRYPSTFTIDNFSSTTTLTPNEIKIPIGSKDSLNEKLYDPHEHRDLEHPNTFYGALMHLVKSSMGTGTLAVPMAFKYAGLLVGIFGTMMIGLLCAHTVHILVLASYKVCIASKVPSMGFAETAEAVFKFGPKPFRPWASYARMFVDIGLTLCNFFGNAVYVVFIRDSLRQVMQFYYPDINIPATTLVLGITILLIFFCQIRPLKFLVPFSAVANMTMLIAFAIIFYYMIETIPKVNFEERYLVKGIDGIPKFMVTIIFAMEGIGTIMPVENSMKKPQFIGCPGVLNVGNGILVFIFSVIGFFGYYAFGENTQASVTYSLPEQENIAMIGRACIATAIFFTYMLQFYVPMEITWRNVSPYVPSKYENIFQIVYRTVAVIFVSTIAIVVPDLSTIIDIVGSVFLSTLGLFIPCLLDIIVNWESGHGRLQWKLYKNLLIMCISLFMLYSGVHYAVS</sequence>
<comment type="subcellular location">
    <subcellularLocation>
        <location evidence="1">Membrane</location>
        <topology evidence="1">Multi-pass membrane protein</topology>
    </subcellularLocation>
</comment>
<evidence type="ECO:0000313" key="8">
    <source>
        <dbReference type="Proteomes" id="UP001431783"/>
    </source>
</evidence>
<dbReference type="GO" id="GO:0015179">
    <property type="term" value="F:L-amino acid transmembrane transporter activity"/>
    <property type="evidence" value="ECO:0007669"/>
    <property type="project" value="TreeGrafter"/>
</dbReference>
<name>A0AAW1U4F4_9CUCU</name>
<evidence type="ECO:0000256" key="3">
    <source>
        <dbReference type="ARBA" id="ARBA00022989"/>
    </source>
</evidence>
<organism evidence="7 8">
    <name type="scientific">Henosepilachna vigintioctopunctata</name>
    <dbReference type="NCBI Taxonomy" id="420089"/>
    <lineage>
        <taxon>Eukaryota</taxon>
        <taxon>Metazoa</taxon>
        <taxon>Ecdysozoa</taxon>
        <taxon>Arthropoda</taxon>
        <taxon>Hexapoda</taxon>
        <taxon>Insecta</taxon>
        <taxon>Pterygota</taxon>
        <taxon>Neoptera</taxon>
        <taxon>Endopterygota</taxon>
        <taxon>Coleoptera</taxon>
        <taxon>Polyphaga</taxon>
        <taxon>Cucujiformia</taxon>
        <taxon>Coccinelloidea</taxon>
        <taxon>Coccinellidae</taxon>
        <taxon>Epilachninae</taxon>
        <taxon>Epilachnini</taxon>
        <taxon>Henosepilachna</taxon>
    </lineage>
</organism>
<feature type="transmembrane region" description="Helical" evidence="5">
    <location>
        <begin position="194"/>
        <end position="213"/>
    </location>
</feature>
<gene>
    <name evidence="7" type="ORF">WA026_009352</name>
</gene>
<keyword evidence="2 5" id="KW-0812">Transmembrane</keyword>
<keyword evidence="4 5" id="KW-0472">Membrane</keyword>
<dbReference type="PANTHER" id="PTHR22950:SF494">
    <property type="entry name" value="GH04538P"/>
    <property type="match status" value="1"/>
</dbReference>
<proteinExistence type="predicted"/>
<comment type="caution">
    <text evidence="7">The sequence shown here is derived from an EMBL/GenBank/DDBJ whole genome shotgun (WGS) entry which is preliminary data.</text>
</comment>
<evidence type="ECO:0000313" key="7">
    <source>
        <dbReference type="EMBL" id="KAK9875544.1"/>
    </source>
</evidence>
<dbReference type="Pfam" id="PF01490">
    <property type="entry name" value="Aa_trans"/>
    <property type="match status" value="1"/>
</dbReference>
<feature type="transmembrane region" description="Helical" evidence="5">
    <location>
        <begin position="264"/>
        <end position="284"/>
    </location>
</feature>
<protein>
    <recommendedName>
        <fullName evidence="6">Amino acid transporter transmembrane domain-containing protein</fullName>
    </recommendedName>
</protein>
<feature type="transmembrane region" description="Helical" evidence="5">
    <location>
        <begin position="92"/>
        <end position="118"/>
    </location>
</feature>
<evidence type="ECO:0000256" key="1">
    <source>
        <dbReference type="ARBA" id="ARBA00004141"/>
    </source>
</evidence>
<dbReference type="PANTHER" id="PTHR22950">
    <property type="entry name" value="AMINO ACID TRANSPORTER"/>
    <property type="match status" value="1"/>
</dbReference>
<keyword evidence="8" id="KW-1185">Reference proteome</keyword>
<feature type="transmembrane region" description="Helical" evidence="5">
    <location>
        <begin position="220"/>
        <end position="244"/>
    </location>
</feature>
<feature type="transmembrane region" description="Helical" evidence="5">
    <location>
        <begin position="385"/>
        <end position="402"/>
    </location>
</feature>
<feature type="domain" description="Amino acid transporter transmembrane" evidence="6">
    <location>
        <begin position="66"/>
        <end position="463"/>
    </location>
</feature>
<evidence type="ECO:0000256" key="2">
    <source>
        <dbReference type="ARBA" id="ARBA00022692"/>
    </source>
</evidence>
<dbReference type="GO" id="GO:0005774">
    <property type="term" value="C:vacuolar membrane"/>
    <property type="evidence" value="ECO:0007669"/>
    <property type="project" value="TreeGrafter"/>
</dbReference>
<feature type="transmembrane region" description="Helical" evidence="5">
    <location>
        <begin position="296"/>
        <end position="322"/>
    </location>
</feature>
<reference evidence="7 8" key="1">
    <citation type="submission" date="2023-03" db="EMBL/GenBank/DDBJ databases">
        <title>Genome insight into feeding habits of ladybird beetles.</title>
        <authorList>
            <person name="Li H.-S."/>
            <person name="Huang Y.-H."/>
            <person name="Pang H."/>
        </authorList>
    </citation>
    <scope>NUCLEOTIDE SEQUENCE [LARGE SCALE GENOMIC DNA]</scope>
    <source>
        <strain evidence="7">SYSU_2023b</strain>
        <tissue evidence="7">Whole body</tissue>
    </source>
</reference>
<feature type="transmembrane region" description="Helical" evidence="5">
    <location>
        <begin position="158"/>
        <end position="179"/>
    </location>
</feature>
<dbReference type="EMBL" id="JARQZJ010000034">
    <property type="protein sequence ID" value="KAK9875544.1"/>
    <property type="molecule type" value="Genomic_DNA"/>
</dbReference>
<evidence type="ECO:0000259" key="6">
    <source>
        <dbReference type="Pfam" id="PF01490"/>
    </source>
</evidence>